<dbReference type="AlphaFoldDB" id="A0AAD5MEN4"/>
<evidence type="ECO:0000256" key="3">
    <source>
        <dbReference type="ARBA" id="ARBA00022525"/>
    </source>
</evidence>
<evidence type="ECO:0000256" key="4">
    <source>
        <dbReference type="ARBA" id="ARBA00022729"/>
    </source>
</evidence>
<keyword evidence="5" id="KW-0325">Glycoprotein</keyword>
<feature type="signal peptide" evidence="6">
    <location>
        <begin position="1"/>
        <end position="22"/>
    </location>
</feature>
<dbReference type="PANTHER" id="PTHR31703">
    <property type="entry name" value="UPF0669 PROTEIN C6ORF120"/>
    <property type="match status" value="1"/>
</dbReference>
<protein>
    <submittedName>
        <fullName evidence="7">Uncharacterized protein</fullName>
    </submittedName>
</protein>
<accession>A0AAD5MEN4</accession>
<name>A0AAD5MEN4_PARTN</name>
<dbReference type="InterPro" id="IPR031420">
    <property type="entry name" value="UPF0669"/>
</dbReference>
<comment type="subcellular location">
    <subcellularLocation>
        <location evidence="1">Secreted</location>
    </subcellularLocation>
</comment>
<dbReference type="Proteomes" id="UP001196413">
    <property type="component" value="Unassembled WGS sequence"/>
</dbReference>
<keyword evidence="4 6" id="KW-0732">Signal</keyword>
<comment type="caution">
    <text evidence="7">The sequence shown here is derived from an EMBL/GenBank/DDBJ whole genome shotgun (WGS) entry which is preliminary data.</text>
</comment>
<feature type="chain" id="PRO_5042129276" evidence="6">
    <location>
        <begin position="23"/>
        <end position="129"/>
    </location>
</feature>
<evidence type="ECO:0000313" key="7">
    <source>
        <dbReference type="EMBL" id="KAJ1346459.1"/>
    </source>
</evidence>
<gene>
    <name evidence="7" type="ORF">KIN20_001240</name>
</gene>
<evidence type="ECO:0000313" key="8">
    <source>
        <dbReference type="Proteomes" id="UP001196413"/>
    </source>
</evidence>
<organism evidence="7 8">
    <name type="scientific">Parelaphostrongylus tenuis</name>
    <name type="common">Meningeal worm</name>
    <dbReference type="NCBI Taxonomy" id="148309"/>
    <lineage>
        <taxon>Eukaryota</taxon>
        <taxon>Metazoa</taxon>
        <taxon>Ecdysozoa</taxon>
        <taxon>Nematoda</taxon>
        <taxon>Chromadorea</taxon>
        <taxon>Rhabditida</taxon>
        <taxon>Rhabditina</taxon>
        <taxon>Rhabditomorpha</taxon>
        <taxon>Strongyloidea</taxon>
        <taxon>Metastrongylidae</taxon>
        <taxon>Parelaphostrongylus</taxon>
    </lineage>
</organism>
<evidence type="ECO:0000256" key="6">
    <source>
        <dbReference type="SAM" id="SignalP"/>
    </source>
</evidence>
<evidence type="ECO:0000256" key="5">
    <source>
        <dbReference type="ARBA" id="ARBA00023180"/>
    </source>
</evidence>
<dbReference type="EMBL" id="JAHQIW010000176">
    <property type="protein sequence ID" value="KAJ1346459.1"/>
    <property type="molecule type" value="Genomic_DNA"/>
</dbReference>
<evidence type="ECO:0000256" key="1">
    <source>
        <dbReference type="ARBA" id="ARBA00004613"/>
    </source>
</evidence>
<dbReference type="GO" id="GO:0005576">
    <property type="term" value="C:extracellular region"/>
    <property type="evidence" value="ECO:0007669"/>
    <property type="project" value="UniProtKB-SubCell"/>
</dbReference>
<dbReference type="PANTHER" id="PTHR31703:SF2">
    <property type="entry name" value="UPF0669 PROTEIN C6ORF120"/>
    <property type="match status" value="1"/>
</dbReference>
<proteinExistence type="inferred from homology"/>
<sequence length="129" mass="14590">MILTDCMFLPWLTLVNLGGGFSSEEPSEYNDDEQERPQFFTLDGVVAGGNFSRYELKFGKPMRIVLESVEGDADIYFSYRDQAVSYELSKHDASSTTCGLDYIDVSSSHHLCTWEYTDILLEMSPCIVC</sequence>
<evidence type="ECO:0000256" key="2">
    <source>
        <dbReference type="ARBA" id="ARBA00008960"/>
    </source>
</evidence>
<comment type="similarity">
    <text evidence="2">Belongs to the UPF0669 family.</text>
</comment>
<keyword evidence="3" id="KW-0964">Secreted</keyword>
<keyword evidence="8" id="KW-1185">Reference proteome</keyword>
<dbReference type="Pfam" id="PF17065">
    <property type="entry name" value="UPF0669"/>
    <property type="match status" value="1"/>
</dbReference>
<reference evidence="7" key="1">
    <citation type="submission" date="2021-06" db="EMBL/GenBank/DDBJ databases">
        <title>Parelaphostrongylus tenuis whole genome reference sequence.</title>
        <authorList>
            <person name="Garwood T.J."/>
            <person name="Larsen P.A."/>
            <person name="Fountain-Jones N.M."/>
            <person name="Garbe J.R."/>
            <person name="Macchietto M.G."/>
            <person name="Kania S.A."/>
            <person name="Gerhold R.W."/>
            <person name="Richards J.E."/>
            <person name="Wolf T.M."/>
        </authorList>
    </citation>
    <scope>NUCLEOTIDE SEQUENCE</scope>
    <source>
        <strain evidence="7">MNPRO001-30</strain>
        <tissue evidence="7">Meninges</tissue>
    </source>
</reference>